<feature type="binding site" evidence="15">
    <location>
        <position position="204"/>
    </location>
    <ligand>
        <name>NADP(+)</name>
        <dbReference type="ChEBI" id="CHEBI:58349"/>
    </ligand>
</feature>
<organism evidence="19 20">
    <name type="scientific">Ectopseudomonas alcaliphila</name>
    <dbReference type="NCBI Taxonomy" id="101564"/>
    <lineage>
        <taxon>Bacteria</taxon>
        <taxon>Pseudomonadati</taxon>
        <taxon>Pseudomonadota</taxon>
        <taxon>Gammaproteobacteria</taxon>
        <taxon>Pseudomonadales</taxon>
        <taxon>Pseudomonadaceae</taxon>
        <taxon>Ectopseudomonas</taxon>
    </lineage>
</organism>
<dbReference type="GO" id="GO:0008835">
    <property type="term" value="F:diaminohydroxyphosphoribosylaminopyrimidine deaminase activity"/>
    <property type="evidence" value="ECO:0007669"/>
    <property type="project" value="UniProtKB-EC"/>
</dbReference>
<dbReference type="GO" id="GO:0008270">
    <property type="term" value="F:zinc ion binding"/>
    <property type="evidence" value="ECO:0007669"/>
    <property type="project" value="InterPro"/>
</dbReference>
<comment type="function">
    <text evidence="1 13">Converts 2,5-diamino-6-(ribosylamino)-4(3h)-pyrimidinone 5'-phosphate into 5-amino-6-(ribosylamino)-2,4(1h,3h)-pyrimidinedione 5'-phosphate.</text>
</comment>
<evidence type="ECO:0000313" key="20">
    <source>
        <dbReference type="Proteomes" id="UP000182413"/>
    </source>
</evidence>
<feature type="binding site" evidence="15">
    <location>
        <position position="211"/>
    </location>
    <ligand>
        <name>substrate</name>
    </ligand>
</feature>
<dbReference type="EC" id="1.1.1.193" evidence="13"/>
<dbReference type="InterPro" id="IPR011549">
    <property type="entry name" value="RibD_C"/>
</dbReference>
<dbReference type="InterPro" id="IPR002734">
    <property type="entry name" value="RibDG_C"/>
</dbReference>
<feature type="binding site" evidence="15">
    <location>
        <position position="158"/>
    </location>
    <ligand>
        <name>NADP(+)</name>
        <dbReference type="ChEBI" id="CHEBI:58349"/>
    </ligand>
</feature>
<keyword evidence="9 13" id="KW-0862">Zinc</keyword>
<dbReference type="InterPro" id="IPR004794">
    <property type="entry name" value="Eubact_RibD"/>
</dbReference>
<evidence type="ECO:0000313" key="21">
    <source>
        <dbReference type="Proteomes" id="UP001278050"/>
    </source>
</evidence>
<dbReference type="Pfam" id="PF00383">
    <property type="entry name" value="dCMP_cyt_deam_1"/>
    <property type="match status" value="1"/>
</dbReference>
<comment type="similarity">
    <text evidence="5 13">In the C-terminal section; belongs to the HTP reductase family.</text>
</comment>
<evidence type="ECO:0000313" key="18">
    <source>
        <dbReference type="EMBL" id="MDX5991833.1"/>
    </source>
</evidence>
<evidence type="ECO:0000313" key="19">
    <source>
        <dbReference type="EMBL" id="SDD54677.1"/>
    </source>
</evidence>
<feature type="binding site" evidence="16">
    <location>
        <position position="54"/>
    </location>
    <ligand>
        <name>Zn(2+)</name>
        <dbReference type="ChEBI" id="CHEBI:29105"/>
        <note>catalytic</note>
    </ligand>
</feature>
<reference evidence="19 20" key="1">
    <citation type="submission" date="2016-10" db="EMBL/GenBank/DDBJ databases">
        <authorList>
            <person name="de Groot N.N."/>
        </authorList>
    </citation>
    <scope>NUCLEOTIDE SEQUENCE [LARGE SCALE GENOMIC DNA]</scope>
    <source>
        <strain evidence="19 20">JCM 10630</strain>
    </source>
</reference>
<reference evidence="18 21" key="2">
    <citation type="submission" date="2023-11" db="EMBL/GenBank/DDBJ databases">
        <title>MicrobeMod: A computational toolkit for identifying prokaryotic methylation and restriction-modification with nanopore sequencing.</title>
        <authorList>
            <person name="Crits-Christoph A."/>
            <person name="Kang S.C."/>
            <person name="Lee H."/>
            <person name="Ostrov N."/>
        </authorList>
    </citation>
    <scope>NUCLEOTIDE SEQUENCE [LARGE SCALE GENOMIC DNA]</scope>
    <source>
        <strain evidence="18 21">ATCC BAA-571</strain>
    </source>
</reference>
<dbReference type="PROSITE" id="PS00903">
    <property type="entry name" value="CYT_DCMP_DEAMINASES_1"/>
    <property type="match status" value="1"/>
</dbReference>
<dbReference type="PANTHER" id="PTHR38011">
    <property type="entry name" value="DIHYDROFOLATE REDUCTASE FAMILY PROTEIN (AFU_ORTHOLOGUE AFUA_8G06820)"/>
    <property type="match status" value="1"/>
</dbReference>
<evidence type="ECO:0000256" key="16">
    <source>
        <dbReference type="PIRSR" id="PIRSR006769-3"/>
    </source>
</evidence>
<keyword evidence="8 13" id="KW-0378">Hydrolase</keyword>
<dbReference type="NCBIfam" id="TIGR00326">
    <property type="entry name" value="eubact_ribD"/>
    <property type="match status" value="1"/>
</dbReference>
<feature type="binding site" evidence="15">
    <location>
        <position position="172"/>
    </location>
    <ligand>
        <name>substrate</name>
    </ligand>
</feature>
<comment type="catalytic activity">
    <reaction evidence="13">
        <text>5-amino-6-(5-phospho-D-ribitylamino)uracil + NADP(+) = 5-amino-6-(5-phospho-D-ribosylamino)uracil + NADPH + H(+)</text>
        <dbReference type="Rhea" id="RHEA:17845"/>
        <dbReference type="ChEBI" id="CHEBI:15378"/>
        <dbReference type="ChEBI" id="CHEBI:57783"/>
        <dbReference type="ChEBI" id="CHEBI:58349"/>
        <dbReference type="ChEBI" id="CHEBI:58421"/>
        <dbReference type="ChEBI" id="CHEBI:58453"/>
        <dbReference type="EC" id="1.1.1.193"/>
    </reaction>
</comment>
<dbReference type="UniPathway" id="UPA00275">
    <property type="reaction ID" value="UER00401"/>
</dbReference>
<dbReference type="GO" id="GO:0009231">
    <property type="term" value="P:riboflavin biosynthetic process"/>
    <property type="evidence" value="ECO:0007669"/>
    <property type="project" value="UniProtKB-UniPathway"/>
</dbReference>
<dbReference type="FunFam" id="3.40.140.10:FF:000025">
    <property type="entry name" value="Riboflavin biosynthesis protein RibD"/>
    <property type="match status" value="1"/>
</dbReference>
<dbReference type="GO" id="GO:0008703">
    <property type="term" value="F:5-amino-6-(5-phosphoribosylamino)uracil reductase activity"/>
    <property type="evidence" value="ECO:0007669"/>
    <property type="project" value="UniProtKB-EC"/>
</dbReference>
<dbReference type="PANTHER" id="PTHR38011:SF7">
    <property type="entry name" value="2,5-DIAMINO-6-RIBOSYLAMINO-4(3H)-PYRIMIDINONE 5'-PHOSPHATE REDUCTASE"/>
    <property type="match status" value="1"/>
</dbReference>
<dbReference type="InterPro" id="IPR050765">
    <property type="entry name" value="Riboflavin_Biosynth_HTPR"/>
</dbReference>
<dbReference type="Proteomes" id="UP001278050">
    <property type="component" value="Unassembled WGS sequence"/>
</dbReference>
<evidence type="ECO:0000256" key="8">
    <source>
        <dbReference type="ARBA" id="ARBA00022801"/>
    </source>
</evidence>
<dbReference type="Gene3D" id="3.40.140.10">
    <property type="entry name" value="Cytidine Deaminase, domain 2"/>
    <property type="match status" value="1"/>
</dbReference>
<feature type="binding site" evidence="16">
    <location>
        <position position="88"/>
    </location>
    <ligand>
        <name>Zn(2+)</name>
        <dbReference type="ChEBI" id="CHEBI:29105"/>
        <note>catalytic</note>
    </ligand>
</feature>
<evidence type="ECO:0000256" key="3">
    <source>
        <dbReference type="ARBA" id="ARBA00004910"/>
    </source>
</evidence>
<keyword evidence="6 13" id="KW-0686">Riboflavin biosynthesis</keyword>
<feature type="domain" description="CMP/dCMP-type deaminase" evidence="17">
    <location>
        <begin position="5"/>
        <end position="126"/>
    </location>
</feature>
<dbReference type="Pfam" id="PF01872">
    <property type="entry name" value="RibD_C"/>
    <property type="match status" value="1"/>
</dbReference>
<dbReference type="AlphaFoldDB" id="A0A1G6VNT3"/>
<dbReference type="InterPro" id="IPR002125">
    <property type="entry name" value="CMP_dCMP_dom"/>
</dbReference>
<evidence type="ECO:0000256" key="10">
    <source>
        <dbReference type="ARBA" id="ARBA00022857"/>
    </source>
</evidence>
<sequence length="388" mass="42591">MNFIETDRRCMARALELASRGRYSTHPNPRVGCVLAHEGRIVGEGWHQRAGGPHAEVFALQQAGAAAKGATAYITLEPCAHYGRTPPCSLALIEAGIRRAVVACQDPFHQVDGNGLRLLREAGIEVEVGLLREEAEALNLGFLSNARRGRPWVRLKYGMSLDGRTALADGESKWITSEASRHDVQLWRQASSAILTSSATVLADDPQLTVRIPFDQPVPPVKRIVLDRWSRVPAQARVFDTQAPTLVAHRYDNPPATDLADHVERLPLLARDDEKMLWELMEVLGERSIHDLFVEAGARLGGALIKAGLVDELLLYVAPRLLGANARPLIEGLSPDSLALAPGFELYECTQLGDDVRLRLRAKARGIEQYRAHAWVAADEIGSLSQAR</sequence>
<comment type="similarity">
    <text evidence="4 13">In the N-terminal section; belongs to the cytidine and deoxycytidylate deaminase family.</text>
</comment>
<dbReference type="PIRSF" id="PIRSF006769">
    <property type="entry name" value="RibD"/>
    <property type="match status" value="1"/>
</dbReference>
<comment type="pathway">
    <text evidence="3 13">Cofactor biosynthesis; riboflavin biosynthesis; 5-amino-6-(D-ribitylamino)uracil from GTP: step 3/4.</text>
</comment>
<feature type="binding site" evidence="15">
    <location>
        <position position="295"/>
    </location>
    <ligand>
        <name>substrate</name>
    </ligand>
</feature>
<dbReference type="EMBL" id="JAWXXP010000001">
    <property type="protein sequence ID" value="MDX5991833.1"/>
    <property type="molecule type" value="Genomic_DNA"/>
</dbReference>
<dbReference type="RefSeq" id="WP_074675559.1">
    <property type="nucleotide sequence ID" value="NZ_CBCSET010000001.1"/>
</dbReference>
<dbReference type="SUPFAM" id="SSF53927">
    <property type="entry name" value="Cytidine deaminase-like"/>
    <property type="match status" value="1"/>
</dbReference>
<dbReference type="OrthoDB" id="9800865at2"/>
<evidence type="ECO:0000256" key="14">
    <source>
        <dbReference type="PIRSR" id="PIRSR006769-1"/>
    </source>
</evidence>
<protein>
    <recommendedName>
        <fullName evidence="13">Riboflavin biosynthesis protein RibD</fullName>
    </recommendedName>
    <domain>
        <recommendedName>
            <fullName evidence="13">Diaminohydroxyphosphoribosylaminopyrimidine deaminase</fullName>
            <shortName evidence="13">DRAP deaminase</shortName>
            <ecNumber evidence="13">3.5.4.26</ecNumber>
        </recommendedName>
        <alternativeName>
            <fullName evidence="13">Riboflavin-specific deaminase</fullName>
        </alternativeName>
    </domain>
    <domain>
        <recommendedName>
            <fullName evidence="13">5-amino-6-(5-phosphoribosylamino)uracil reductase</fullName>
            <ecNumber evidence="13">1.1.1.193</ecNumber>
        </recommendedName>
        <alternativeName>
            <fullName evidence="13">HTP reductase</fullName>
        </alternativeName>
    </domain>
</protein>
<name>A0A1G6VNT3_9GAMM</name>
<feature type="binding site" evidence="15">
    <location>
        <position position="200"/>
    </location>
    <ligand>
        <name>NADP(+)</name>
        <dbReference type="ChEBI" id="CHEBI:58349"/>
    </ligand>
</feature>
<keyword evidence="12" id="KW-0511">Multifunctional enzyme</keyword>
<evidence type="ECO:0000256" key="5">
    <source>
        <dbReference type="ARBA" id="ARBA00007417"/>
    </source>
</evidence>
<evidence type="ECO:0000256" key="2">
    <source>
        <dbReference type="ARBA" id="ARBA00004882"/>
    </source>
</evidence>
<evidence type="ECO:0000259" key="17">
    <source>
        <dbReference type="PROSITE" id="PS51747"/>
    </source>
</evidence>
<comment type="cofactor">
    <cofactor evidence="13 16">
        <name>Zn(2+)</name>
        <dbReference type="ChEBI" id="CHEBI:29105"/>
    </cofactor>
    <text evidence="13 16">Binds 1 zinc ion.</text>
</comment>
<feature type="binding site" evidence="16">
    <location>
        <position position="79"/>
    </location>
    <ligand>
        <name>Zn(2+)</name>
        <dbReference type="ChEBI" id="CHEBI:29105"/>
        <note>catalytic</note>
    </ligand>
</feature>
<evidence type="ECO:0000256" key="12">
    <source>
        <dbReference type="ARBA" id="ARBA00023268"/>
    </source>
</evidence>
<gene>
    <name evidence="18" type="primary">ribD</name>
    <name evidence="19" type="ORF">SAMN05216575_101795</name>
    <name evidence="18" type="ORF">SIM71_07180</name>
</gene>
<evidence type="ECO:0000256" key="13">
    <source>
        <dbReference type="PIRNR" id="PIRNR006769"/>
    </source>
</evidence>
<evidence type="ECO:0000256" key="11">
    <source>
        <dbReference type="ARBA" id="ARBA00023002"/>
    </source>
</evidence>
<dbReference type="InterPro" id="IPR016193">
    <property type="entry name" value="Cytidine_deaminase-like"/>
</dbReference>
<feature type="binding site" evidence="15">
    <location>
        <position position="174"/>
    </location>
    <ligand>
        <name>NADP(+)</name>
        <dbReference type="ChEBI" id="CHEBI:58349"/>
    </ligand>
</feature>
<evidence type="ECO:0000256" key="9">
    <source>
        <dbReference type="ARBA" id="ARBA00022833"/>
    </source>
</evidence>
<dbReference type="SUPFAM" id="SSF53597">
    <property type="entry name" value="Dihydrofolate reductase-like"/>
    <property type="match status" value="1"/>
</dbReference>
<dbReference type="InterPro" id="IPR024072">
    <property type="entry name" value="DHFR-like_dom_sf"/>
</dbReference>
<feature type="binding site" evidence="15">
    <location>
        <begin position="297"/>
        <end position="303"/>
    </location>
    <ligand>
        <name>NADP(+)</name>
        <dbReference type="ChEBI" id="CHEBI:58349"/>
    </ligand>
</feature>
<evidence type="ECO:0000256" key="15">
    <source>
        <dbReference type="PIRSR" id="PIRSR006769-2"/>
    </source>
</evidence>
<feature type="active site" description="Proton donor" evidence="14">
    <location>
        <position position="56"/>
    </location>
</feature>
<keyword evidence="10 13" id="KW-0521">NADP</keyword>
<dbReference type="EMBL" id="FNAE01000001">
    <property type="protein sequence ID" value="SDD54677.1"/>
    <property type="molecule type" value="Genomic_DNA"/>
</dbReference>
<dbReference type="Proteomes" id="UP000182413">
    <property type="component" value="Unassembled WGS sequence"/>
</dbReference>
<keyword evidence="7 13" id="KW-0479">Metal-binding</keyword>
<accession>A0A1G6VNT3</accession>
<dbReference type="InterPro" id="IPR016192">
    <property type="entry name" value="APOBEC/CMP_deaminase_Zn-bd"/>
</dbReference>
<comment type="pathway">
    <text evidence="2 13">Cofactor biosynthesis; riboflavin biosynthesis; 5-amino-6-(D-ribitylamino)uracil from GTP: step 2/4.</text>
</comment>
<comment type="catalytic activity">
    <reaction evidence="13">
        <text>2,5-diamino-6-hydroxy-4-(5-phosphoribosylamino)-pyrimidine + H2O + H(+) = 5-amino-6-(5-phospho-D-ribosylamino)uracil + NH4(+)</text>
        <dbReference type="Rhea" id="RHEA:21868"/>
        <dbReference type="ChEBI" id="CHEBI:15377"/>
        <dbReference type="ChEBI" id="CHEBI:15378"/>
        <dbReference type="ChEBI" id="CHEBI:28938"/>
        <dbReference type="ChEBI" id="CHEBI:58453"/>
        <dbReference type="ChEBI" id="CHEBI:58614"/>
        <dbReference type="EC" id="3.5.4.26"/>
    </reaction>
</comment>
<evidence type="ECO:0000256" key="6">
    <source>
        <dbReference type="ARBA" id="ARBA00022619"/>
    </source>
</evidence>
<evidence type="ECO:0000256" key="1">
    <source>
        <dbReference type="ARBA" id="ARBA00002151"/>
    </source>
</evidence>
<dbReference type="Gene3D" id="3.40.430.10">
    <property type="entry name" value="Dihydrofolate Reductase, subunit A"/>
    <property type="match status" value="1"/>
</dbReference>
<keyword evidence="11 13" id="KW-0560">Oxidoreductase</keyword>
<feature type="binding site" evidence="15">
    <location>
        <position position="188"/>
    </location>
    <ligand>
        <name>substrate</name>
    </ligand>
</feature>
<evidence type="ECO:0000256" key="4">
    <source>
        <dbReference type="ARBA" id="ARBA00005259"/>
    </source>
</evidence>
<keyword evidence="21" id="KW-1185">Reference proteome</keyword>
<dbReference type="EC" id="3.5.4.26" evidence="13"/>
<dbReference type="CDD" id="cd01284">
    <property type="entry name" value="Riboflavin_deaminase-reductase"/>
    <property type="match status" value="1"/>
</dbReference>
<dbReference type="GO" id="GO:0050661">
    <property type="term" value="F:NADP binding"/>
    <property type="evidence" value="ECO:0007669"/>
    <property type="project" value="InterPro"/>
</dbReference>
<proteinExistence type="inferred from homology"/>
<dbReference type="NCBIfam" id="TIGR00227">
    <property type="entry name" value="ribD_Cterm"/>
    <property type="match status" value="1"/>
</dbReference>
<evidence type="ECO:0000256" key="7">
    <source>
        <dbReference type="ARBA" id="ARBA00022723"/>
    </source>
</evidence>
<dbReference type="PROSITE" id="PS51747">
    <property type="entry name" value="CYT_DCMP_DEAMINASES_2"/>
    <property type="match status" value="1"/>
</dbReference>
<feature type="binding site" evidence="15">
    <location>
        <position position="208"/>
    </location>
    <ligand>
        <name>substrate</name>
    </ligand>
</feature>